<feature type="chain" id="PRO_5036961663" evidence="1">
    <location>
        <begin position="28"/>
        <end position="599"/>
    </location>
</feature>
<reference evidence="2" key="1">
    <citation type="submission" date="2021-04" db="EMBL/GenBank/DDBJ databases">
        <title>novel species isolated from subtropical streams in China.</title>
        <authorList>
            <person name="Lu H."/>
        </authorList>
    </citation>
    <scope>NUCLEOTIDE SEQUENCE</scope>
    <source>
        <strain evidence="2">FT137W</strain>
    </source>
</reference>
<evidence type="ECO:0000256" key="1">
    <source>
        <dbReference type="SAM" id="SignalP"/>
    </source>
</evidence>
<protein>
    <submittedName>
        <fullName evidence="2">Tetratricopeptide repeat protein</fullName>
    </submittedName>
</protein>
<dbReference type="PANTHER" id="PTHR12558:SF13">
    <property type="entry name" value="CELL DIVISION CYCLE PROTEIN 27 HOMOLOG"/>
    <property type="match status" value="1"/>
</dbReference>
<dbReference type="InterPro" id="IPR011990">
    <property type="entry name" value="TPR-like_helical_dom_sf"/>
</dbReference>
<evidence type="ECO:0000313" key="2">
    <source>
        <dbReference type="EMBL" id="MBR7801029.1"/>
    </source>
</evidence>
<name>A0A941E5K5_9BURK</name>
<dbReference type="Pfam" id="PF13432">
    <property type="entry name" value="TPR_16"/>
    <property type="match status" value="1"/>
</dbReference>
<organism evidence="2 3">
    <name type="scientific">Undibacterium fentianense</name>
    <dbReference type="NCBI Taxonomy" id="2828728"/>
    <lineage>
        <taxon>Bacteria</taxon>
        <taxon>Pseudomonadati</taxon>
        <taxon>Pseudomonadota</taxon>
        <taxon>Betaproteobacteria</taxon>
        <taxon>Burkholderiales</taxon>
        <taxon>Oxalobacteraceae</taxon>
        <taxon>Undibacterium</taxon>
    </lineage>
</organism>
<dbReference type="SUPFAM" id="SSF48452">
    <property type="entry name" value="TPR-like"/>
    <property type="match status" value="2"/>
</dbReference>
<dbReference type="SMART" id="SM00028">
    <property type="entry name" value="TPR"/>
    <property type="match status" value="6"/>
</dbReference>
<accession>A0A941E5K5</accession>
<sequence length="599" mass="67362">MKLTQRVAYHALASASLLFCSSTIVQAQTPSSQDKIPLSKPINKKSKAVKVPEDHNANSENTQAKDIMYKVTASEIALQRGEWQSAFVTILGLAQQTRDPRFAKRATEIAMSVQQLEEAIAANRLWQELDTGSQEAAQNYLSLMVVKNDYAEIEKFFVLALKSSNVQERGNLIFQIQRSLNHLNDKQAAFTTLEKILSEDMNLIQSHIALSRAAYRSGNLERAQKEAKTALSMSPDSELAILTLAQASEKATSFQLVADFLKQYPAAKDVRLAYASMLVDSKQFDAARTEFLDFLQTPGKVDLTHAQILYSLGSIELEAGQLNTAEKYFHEFLTKISENDDPSSAYLSLAQIALQRKDKLNADQWLGKIPFNDGKNPAWFNIQMRRAQLLASDNKFLEARQFLQNIATTKDSEQILLLQTEAQIMRDAGQVTEAFVVLQMALGEFPGSAELLYDFAMLAESLKQFSDMELALKQLIQIAPSNALAYNALGYSYADRNLNLDEAHALIETANRLNPNDPYILDSLGWIKFRLKQYEDAEHFLRRSLSMRKDADVAVHLAEVLWIQNRKDEAIRLFVEARQKDPQSAILKSTLLRLTVNLP</sequence>
<gene>
    <name evidence="2" type="ORF">KDM90_13555</name>
</gene>
<dbReference type="RefSeq" id="WP_212676135.1">
    <property type="nucleotide sequence ID" value="NZ_JAGSPJ010000005.1"/>
</dbReference>
<proteinExistence type="predicted"/>
<dbReference type="InterPro" id="IPR019734">
    <property type="entry name" value="TPR_rpt"/>
</dbReference>
<dbReference type="AlphaFoldDB" id="A0A941E5K5"/>
<keyword evidence="1" id="KW-0732">Signal</keyword>
<feature type="signal peptide" evidence="1">
    <location>
        <begin position="1"/>
        <end position="27"/>
    </location>
</feature>
<dbReference type="Gene3D" id="1.25.40.10">
    <property type="entry name" value="Tetratricopeptide repeat domain"/>
    <property type="match status" value="2"/>
</dbReference>
<keyword evidence="3" id="KW-1185">Reference proteome</keyword>
<comment type="caution">
    <text evidence="2">The sequence shown here is derived from an EMBL/GenBank/DDBJ whole genome shotgun (WGS) entry which is preliminary data.</text>
</comment>
<dbReference type="EMBL" id="JAGSPJ010000005">
    <property type="protein sequence ID" value="MBR7801029.1"/>
    <property type="molecule type" value="Genomic_DNA"/>
</dbReference>
<evidence type="ECO:0000313" key="3">
    <source>
        <dbReference type="Proteomes" id="UP000678545"/>
    </source>
</evidence>
<dbReference type="Proteomes" id="UP000678545">
    <property type="component" value="Unassembled WGS sequence"/>
</dbReference>
<dbReference type="PANTHER" id="PTHR12558">
    <property type="entry name" value="CELL DIVISION CYCLE 16,23,27"/>
    <property type="match status" value="1"/>
</dbReference>